<protein>
    <recommendedName>
        <fullName evidence="3">Sulfotransferase family protein</fullName>
    </recommendedName>
</protein>
<dbReference type="PANTHER" id="PTHR48312:SF1">
    <property type="entry name" value="SULFOTRANSFERASE"/>
    <property type="match status" value="1"/>
</dbReference>
<dbReference type="STRING" id="1156985.SAMN04488118_10479"/>
<name>A0A1G5QEW3_9RHOB</name>
<dbReference type="Gene3D" id="3.40.50.300">
    <property type="entry name" value="P-loop containing nucleotide triphosphate hydrolases"/>
    <property type="match status" value="1"/>
</dbReference>
<dbReference type="EMBL" id="FMWG01000004">
    <property type="protein sequence ID" value="SCZ60403.1"/>
    <property type="molecule type" value="Genomic_DNA"/>
</dbReference>
<dbReference type="RefSeq" id="WP_090217769.1">
    <property type="nucleotide sequence ID" value="NZ_CANLDO010000004.1"/>
</dbReference>
<evidence type="ECO:0000313" key="1">
    <source>
        <dbReference type="EMBL" id="SCZ60403.1"/>
    </source>
</evidence>
<dbReference type="SUPFAM" id="SSF52540">
    <property type="entry name" value="P-loop containing nucleoside triphosphate hydrolases"/>
    <property type="match status" value="1"/>
</dbReference>
<evidence type="ECO:0000313" key="2">
    <source>
        <dbReference type="Proteomes" id="UP000198767"/>
    </source>
</evidence>
<organism evidence="1 2">
    <name type="scientific">Epibacterium ulvae</name>
    <dbReference type="NCBI Taxonomy" id="1156985"/>
    <lineage>
        <taxon>Bacteria</taxon>
        <taxon>Pseudomonadati</taxon>
        <taxon>Pseudomonadota</taxon>
        <taxon>Alphaproteobacteria</taxon>
        <taxon>Rhodobacterales</taxon>
        <taxon>Roseobacteraceae</taxon>
        <taxon>Epibacterium</taxon>
    </lineage>
</organism>
<dbReference type="Proteomes" id="UP000198767">
    <property type="component" value="Unassembled WGS sequence"/>
</dbReference>
<accession>A0A1G5QEW3</accession>
<proteinExistence type="predicted"/>
<reference evidence="1 2" key="1">
    <citation type="submission" date="2016-10" db="EMBL/GenBank/DDBJ databases">
        <authorList>
            <person name="de Groot N.N."/>
        </authorList>
    </citation>
    <scope>NUCLEOTIDE SEQUENCE [LARGE SCALE GENOMIC DNA]</scope>
    <source>
        <strain evidence="1 2">U95</strain>
    </source>
</reference>
<sequence length="250" mass="28858">MHKIVALWGIPRSTSTAFEWMMRQRGDLDCLHEPFGEAWYQGENPMWPRFTTGAKTTAGLTLESVWDDIKARAEKGPVFIKDFPHYINHMWDPEFLSNFTHAFLIRDPAKTITSLYNKWPDFDELEVGFPEQRALFDLLTALHGTPPPVIDSDDLLENPNEMTEAFCDSVGIPFIESALSWQPGGDPSAHSWWDGGSFHSNLAKSTGLTPQKRKYIDLDKTPERVRRVHHRMKPHYDHLFQHRLRVSETV</sequence>
<dbReference type="OrthoDB" id="272985at2"/>
<dbReference type="PANTHER" id="PTHR48312">
    <property type="match status" value="1"/>
</dbReference>
<dbReference type="AlphaFoldDB" id="A0A1G5QEW3"/>
<dbReference type="InterPro" id="IPR027417">
    <property type="entry name" value="P-loop_NTPase"/>
</dbReference>
<gene>
    <name evidence="1" type="ORF">SAMN04488118_10479</name>
</gene>
<evidence type="ECO:0008006" key="3">
    <source>
        <dbReference type="Google" id="ProtNLM"/>
    </source>
</evidence>
<keyword evidence="2" id="KW-1185">Reference proteome</keyword>
<dbReference type="Pfam" id="PF19798">
    <property type="entry name" value="Sulfotransfer_5"/>
    <property type="match status" value="1"/>
</dbReference>